<sequence length="1020" mass="119559">MTQPTYKVMHPFMYRLPMRSLQYLDRVTNIDEQKMTKKDAIKMLVDDDMKEAIRVASPTLFEALAQLDHKTGKELNHIFDSILKYYIRMCSRPTPFGLFSSVGVGNLRMEKQNLAMALPTEAGKCHYRFSYEWLYALVKELERDIETFKQLRVCANQLITETKEKYHLSFYPDRSSQKNANIEEASIRKTALVSFILSETTSERCVSDIITAIQAHQDVSEEKIVAFLQRLVEKDFLLSDLRVSLSVPRPIEKLHARITEVNQNIHHHFAQLYKKVQLVNERGVFEETQYQYLTEMMKAIVPAREYLHMDRYFEQKDMSLPMGEMEATLSNLVDWYVKLAPVLTQQAPHMDVYYQQFVDRYGFNHAINVKTLLEDQTQLGPPPTYTVPRGQLDAVFAERSQVHTKESTFLRELLYEALLHGKEEIDLMNVDVPAFPSVSQSIRGSFDIYAALYAENEEALQKGNYRLYPSGNELSPGAGKTFGRFLDLFPEEQHEIREMVCDEEFALYPDKLLVNVNIHPAKLKARNVMHAENDFPYELSLSSMSNPEKQEITLDDLYVYASNGRFHLFSKSHQREIVPLTAHMVNHQYHMPNMYRFLFEAAAYRTFSLTSFHWGESASMPYVPRVVAGKAVLSPATWHMSFAPEKEDIDTFITQFFAHYRVPRYFKCVDHDHFLLIDTHSKTMMALFKRELRKKKKLRLCEAPEMTYESIVYDQNGAGYANEFIFSVFINDMKETPHSDVHAYYAENERQKALGSEWLSVKLYYTRDAKETVLLRLEESLVSLADEWFYILYTDPLPHIRLRMKVNDQKRLVEIVQSLHDFFERLRGGGQLQTIIYEPYMQEIERYGGPALIQMAESIFCADSALIMPLYEHWAKQTSFKKEDVALFTASHMLSSFLTADRLYKWLQQHVEVTKDTYKSYRTLHKNRRDAYDEAVLYVERHCSQQLSDLTRKVRAYAEYMSKERSVPQKYQNDIILSFLHMHLNRYGIHGQDEHQLLQFLLFKEKEAFFKQRALEMTTR</sequence>
<dbReference type="EMBL" id="FMYM01000002">
    <property type="protein sequence ID" value="SDB85661.1"/>
    <property type="molecule type" value="Genomic_DNA"/>
</dbReference>
<dbReference type="STRING" id="1464122.SAMN05421737_10237"/>
<accession>A0A1G6GUP6</accession>
<feature type="domain" description="Thiopeptide-type bacteriocin biosynthesis" evidence="2">
    <location>
        <begin position="758"/>
        <end position="1001"/>
    </location>
</feature>
<dbReference type="RefSeq" id="WP_090774623.1">
    <property type="nucleotide sequence ID" value="NZ_FMYM01000002.1"/>
</dbReference>
<dbReference type="OrthoDB" id="1273722at2"/>
<dbReference type="Proteomes" id="UP000242662">
    <property type="component" value="Unassembled WGS sequence"/>
</dbReference>
<name>A0A1G6GUP6_9BACI</name>
<dbReference type="InterPro" id="IPR006827">
    <property type="entry name" value="Lant_deHydtase_N"/>
</dbReference>
<dbReference type="AlphaFoldDB" id="A0A1G6GUP6"/>
<feature type="domain" description="Lantibiotic dehydratase N-terminal" evidence="1">
    <location>
        <begin position="46"/>
        <end position="687"/>
    </location>
</feature>
<dbReference type="Pfam" id="PF04738">
    <property type="entry name" value="Lant_dehydr_N"/>
    <property type="match status" value="1"/>
</dbReference>
<gene>
    <name evidence="3" type="ORF">SAMN05421737_10237</name>
</gene>
<dbReference type="Pfam" id="PF14028">
    <property type="entry name" value="Lant_dehydr_C"/>
    <property type="match status" value="1"/>
</dbReference>
<evidence type="ECO:0000313" key="4">
    <source>
        <dbReference type="Proteomes" id="UP000242662"/>
    </source>
</evidence>
<dbReference type="InterPro" id="IPR023809">
    <property type="entry name" value="Thiopep_bacteriocin_synth_dom"/>
</dbReference>
<dbReference type="NCBIfam" id="TIGR03891">
    <property type="entry name" value="thiopep_ocin"/>
    <property type="match status" value="1"/>
</dbReference>
<evidence type="ECO:0000259" key="1">
    <source>
        <dbReference type="Pfam" id="PF04738"/>
    </source>
</evidence>
<proteinExistence type="predicted"/>
<evidence type="ECO:0000313" key="3">
    <source>
        <dbReference type="EMBL" id="SDB85661.1"/>
    </source>
</evidence>
<protein>
    <submittedName>
        <fullName evidence="3">Thiopeptide-type bacteriocin biosynthesis domain-containing protein</fullName>
    </submittedName>
</protein>
<keyword evidence="4" id="KW-1185">Reference proteome</keyword>
<evidence type="ECO:0000259" key="2">
    <source>
        <dbReference type="Pfam" id="PF14028"/>
    </source>
</evidence>
<reference evidence="4" key="1">
    <citation type="submission" date="2016-09" db="EMBL/GenBank/DDBJ databases">
        <authorList>
            <person name="Varghese N."/>
            <person name="Submissions S."/>
        </authorList>
    </citation>
    <scope>NUCLEOTIDE SEQUENCE [LARGE SCALE GENOMIC DNA]</scope>
    <source>
        <strain evidence="4">25nlg</strain>
    </source>
</reference>
<organism evidence="3 4">
    <name type="scientific">Shouchella lonarensis</name>
    <dbReference type="NCBI Taxonomy" id="1464122"/>
    <lineage>
        <taxon>Bacteria</taxon>
        <taxon>Bacillati</taxon>
        <taxon>Bacillota</taxon>
        <taxon>Bacilli</taxon>
        <taxon>Bacillales</taxon>
        <taxon>Bacillaceae</taxon>
        <taxon>Shouchella</taxon>
    </lineage>
</organism>